<evidence type="ECO:0000313" key="2">
    <source>
        <dbReference type="EMBL" id="KAH7638171.1"/>
    </source>
</evidence>
<sequence>MVNLSTLIFVFENWNYFFPFNTNIFECFNRSITLVMMLFYWKVLEIPCILYGHCCLLVAVCGSLSGFVFRINVWQTKQLLSSINHRENVQQMIKMIQRQLIRFQHFNTKNLRLIQSNRIYLEAFVIFLFIHISYNCYLVIFIMNGNKSPIIIFIITIFATQQILCILCIHLFIAICNKEFHFSSNRFMNLLAQSHQFWHRRRLSTLLKLSNYGQAYHTKKKYGFTYGKLQLITMEEFAFVCILMSLIPIQ</sequence>
<reference evidence="2" key="2">
    <citation type="journal article" date="2021" name="World Allergy Organ. J.">
        <title>Chromosome-level assembly of Dermatophagoides farinae genome and transcriptome reveals two novel allergens Der f 37 and Der f 39.</title>
        <authorList>
            <person name="Chen J."/>
            <person name="Cai Z."/>
            <person name="Fan D."/>
            <person name="Hu J."/>
            <person name="Hou Y."/>
            <person name="He Y."/>
            <person name="Zhang Z."/>
            <person name="Zhao Z."/>
            <person name="Gao P."/>
            <person name="Hu W."/>
            <person name="Sun J."/>
            <person name="Li J."/>
            <person name="Ji K."/>
        </authorList>
    </citation>
    <scope>NUCLEOTIDE SEQUENCE</scope>
    <source>
        <strain evidence="2">JKM2019</strain>
    </source>
</reference>
<feature type="transmembrane region" description="Helical" evidence="1">
    <location>
        <begin position="119"/>
        <end position="144"/>
    </location>
</feature>
<comment type="caution">
    <text evidence="2">The sequence shown here is derived from an EMBL/GenBank/DDBJ whole genome shotgun (WGS) entry which is preliminary data.</text>
</comment>
<accession>A0A9D4NSD8</accession>
<evidence type="ECO:0000256" key="1">
    <source>
        <dbReference type="SAM" id="Phobius"/>
    </source>
</evidence>
<proteinExistence type="predicted"/>
<keyword evidence="1" id="KW-0812">Transmembrane</keyword>
<dbReference type="EMBL" id="SDOV01000008">
    <property type="protein sequence ID" value="KAH7638171.1"/>
    <property type="molecule type" value="Genomic_DNA"/>
</dbReference>
<dbReference type="AlphaFoldDB" id="A0A9D4NSD8"/>
<reference evidence="2" key="1">
    <citation type="submission" date="2020-06" db="EMBL/GenBank/DDBJ databases">
        <authorList>
            <person name="Ji K."/>
            <person name="Li J."/>
        </authorList>
    </citation>
    <scope>NUCLEOTIDE SEQUENCE</scope>
    <source>
        <strain evidence="2">JKM2019</strain>
        <tissue evidence="2">Whole body</tissue>
    </source>
</reference>
<feature type="transmembrane region" description="Helical" evidence="1">
    <location>
        <begin position="49"/>
        <end position="69"/>
    </location>
</feature>
<keyword evidence="1" id="KW-0472">Membrane</keyword>
<protein>
    <submittedName>
        <fullName evidence="2">Uncharacterized protein</fullName>
    </submittedName>
</protein>
<organism evidence="2">
    <name type="scientific">Dermatophagoides farinae</name>
    <name type="common">American house dust mite</name>
    <dbReference type="NCBI Taxonomy" id="6954"/>
    <lineage>
        <taxon>Eukaryota</taxon>
        <taxon>Metazoa</taxon>
        <taxon>Ecdysozoa</taxon>
        <taxon>Arthropoda</taxon>
        <taxon>Chelicerata</taxon>
        <taxon>Arachnida</taxon>
        <taxon>Acari</taxon>
        <taxon>Acariformes</taxon>
        <taxon>Sarcoptiformes</taxon>
        <taxon>Astigmata</taxon>
        <taxon>Psoroptidia</taxon>
        <taxon>Analgoidea</taxon>
        <taxon>Pyroglyphidae</taxon>
        <taxon>Dermatophagoidinae</taxon>
        <taxon>Dermatophagoides</taxon>
    </lineage>
</organism>
<name>A0A9D4NSD8_DERFA</name>
<feature type="transmembrane region" description="Helical" evidence="1">
    <location>
        <begin position="150"/>
        <end position="176"/>
    </location>
</feature>
<gene>
    <name evidence="2" type="ORF">HUG17_9276</name>
</gene>
<dbReference type="Proteomes" id="UP000828236">
    <property type="component" value="Unassembled WGS sequence"/>
</dbReference>
<keyword evidence="1" id="KW-1133">Transmembrane helix</keyword>